<evidence type="ECO:0000256" key="1">
    <source>
        <dbReference type="ARBA" id="ARBA00004651"/>
    </source>
</evidence>
<keyword evidence="7" id="KW-1015">Disulfide bond</keyword>
<dbReference type="PANTHER" id="PTHR14319">
    <property type="entry name" value="FIVE-SPAN TRANSMEMBRANE PROTEIN M83"/>
    <property type="match status" value="1"/>
</dbReference>
<dbReference type="Proteomes" id="UP001311799">
    <property type="component" value="Unassembled WGS sequence"/>
</dbReference>
<evidence type="ECO:0000256" key="2">
    <source>
        <dbReference type="ARBA" id="ARBA00005542"/>
    </source>
</evidence>
<evidence type="ECO:0000256" key="9">
    <source>
        <dbReference type="SAM" id="Phobius"/>
    </source>
</evidence>
<dbReference type="InterPro" id="IPR021910">
    <property type="entry name" value="NGX6/PGAP6/MYMK"/>
</dbReference>
<evidence type="ECO:0000256" key="5">
    <source>
        <dbReference type="ARBA" id="ARBA00022989"/>
    </source>
</evidence>
<dbReference type="GO" id="GO:0005886">
    <property type="term" value="C:plasma membrane"/>
    <property type="evidence" value="ECO:0007669"/>
    <property type="project" value="UniProtKB-SubCell"/>
</dbReference>
<evidence type="ECO:0000256" key="6">
    <source>
        <dbReference type="ARBA" id="ARBA00023136"/>
    </source>
</evidence>
<dbReference type="InterPro" id="IPR000742">
    <property type="entry name" value="EGF"/>
</dbReference>
<feature type="transmembrane region" description="Helical" evidence="9">
    <location>
        <begin position="794"/>
        <end position="813"/>
    </location>
</feature>
<evidence type="ECO:0000313" key="11">
    <source>
        <dbReference type="EMBL" id="KAK6590349.1"/>
    </source>
</evidence>
<evidence type="ECO:0000256" key="3">
    <source>
        <dbReference type="ARBA" id="ARBA00022475"/>
    </source>
</evidence>
<feature type="transmembrane region" description="Helical" evidence="9">
    <location>
        <begin position="763"/>
        <end position="782"/>
    </location>
</feature>
<comment type="similarity">
    <text evidence="2">Belongs to the TMEM8 family.</text>
</comment>
<dbReference type="PANTHER" id="PTHR14319:SF3">
    <property type="entry name" value="TRANSMEMBRANE PROTEIN-LIKE PROTEIN"/>
    <property type="match status" value="1"/>
</dbReference>
<feature type="transmembrane region" description="Helical" evidence="9">
    <location>
        <begin position="736"/>
        <end position="756"/>
    </location>
</feature>
<keyword evidence="3" id="KW-1003">Cell membrane</keyword>
<keyword evidence="7" id="KW-0245">EGF-like domain</keyword>
<reference evidence="11 12" key="1">
    <citation type="submission" date="2023-10" db="EMBL/GenBank/DDBJ databases">
        <title>Comparative genomics analysis reveals potential genetic determinants of host preference in Cryptosporidium xiaoi.</title>
        <authorList>
            <person name="Xiao L."/>
            <person name="Li J."/>
        </authorList>
    </citation>
    <scope>NUCLEOTIDE SEQUENCE [LARGE SCALE GENOMIC DNA]</scope>
    <source>
        <strain evidence="11 12">52996</strain>
    </source>
</reference>
<keyword evidence="4 9" id="KW-0812">Transmembrane</keyword>
<dbReference type="EMBL" id="JAWDEY010000007">
    <property type="protein sequence ID" value="KAK6590349.1"/>
    <property type="molecule type" value="Genomic_DNA"/>
</dbReference>
<evidence type="ECO:0000256" key="8">
    <source>
        <dbReference type="SAM" id="MobiDB-lite"/>
    </source>
</evidence>
<feature type="transmembrane region" description="Helical" evidence="9">
    <location>
        <begin position="1039"/>
        <end position="1056"/>
    </location>
</feature>
<dbReference type="Pfam" id="PF12036">
    <property type="entry name" value="DUF3522"/>
    <property type="match status" value="1"/>
</dbReference>
<proteinExistence type="inferred from homology"/>
<feature type="compositionally biased region" description="Polar residues" evidence="8">
    <location>
        <begin position="1141"/>
        <end position="1160"/>
    </location>
</feature>
<protein>
    <recommendedName>
        <fullName evidence="10">EGF-like domain-containing protein</fullName>
    </recommendedName>
</protein>
<comment type="subcellular location">
    <subcellularLocation>
        <location evidence="1">Cell membrane</location>
        <topology evidence="1">Multi-pass membrane protein</topology>
    </subcellularLocation>
</comment>
<evidence type="ECO:0000259" key="10">
    <source>
        <dbReference type="PROSITE" id="PS50026"/>
    </source>
</evidence>
<organism evidence="11 12">
    <name type="scientific">Cryptosporidium xiaoi</name>
    <dbReference type="NCBI Taxonomy" id="659607"/>
    <lineage>
        <taxon>Eukaryota</taxon>
        <taxon>Sar</taxon>
        <taxon>Alveolata</taxon>
        <taxon>Apicomplexa</taxon>
        <taxon>Conoidasida</taxon>
        <taxon>Coccidia</taxon>
        <taxon>Eucoccidiorida</taxon>
        <taxon>Eimeriorina</taxon>
        <taxon>Cryptosporidiidae</taxon>
        <taxon>Cryptosporidium</taxon>
    </lineage>
</organism>
<evidence type="ECO:0000313" key="12">
    <source>
        <dbReference type="Proteomes" id="UP001311799"/>
    </source>
</evidence>
<feature type="region of interest" description="Disordered" evidence="8">
    <location>
        <begin position="1132"/>
        <end position="1160"/>
    </location>
</feature>
<dbReference type="PROSITE" id="PS50026">
    <property type="entry name" value="EGF_3"/>
    <property type="match status" value="1"/>
</dbReference>
<dbReference type="AlphaFoldDB" id="A0AAV9Y1C0"/>
<dbReference type="PROSITE" id="PS00022">
    <property type="entry name" value="EGF_1"/>
    <property type="match status" value="1"/>
</dbReference>
<keyword evidence="6 9" id="KW-0472">Membrane</keyword>
<feature type="transmembrane region" description="Helical" evidence="9">
    <location>
        <begin position="845"/>
        <end position="865"/>
    </location>
</feature>
<accession>A0AAV9Y1C0</accession>
<feature type="domain" description="EGF-like" evidence="10">
    <location>
        <begin position="687"/>
        <end position="727"/>
    </location>
</feature>
<sequence>MILKKGSLIGFLFVIIIKILIIKKELLTAFGETVKITTSSENNDKIFGGSRIVWLPSKKFYLCDNYHFSVSTPNSYIYPKLEIYILDSTLTQGFTIFLRCGKLATPYNYDVRINIPSGITKGSKIESKLPLCNFPLLYNNAYNIDIYVGNVDIEFTRRHYCPCSPEYVVLSIGCLVEYNSDEIITLSPSKEYNINGFLTSTLDNGIYIGDKINNVNNNINNKISGMQITKMPERTNKHKLPLNNLKIVSTPACVLENNEYVTFCNVNLFFSIQLDNEGESGTGKLLENDSNLNNICVYISPYIFKEGIMSVMDEDEKKGEMYLNNISTVFGDGNTDSSLSSIPVLKNHLISPFSPNICIGLTGVLQSLKNQISNHTIQNEKLPSQLRSYVDSVTIQLSNEIDYYELKRKSVYSNKNDESSLKNGNFDSKNVKVNLVLNNVRPSKYFVYPFVLQYTSEHVGTFGGTVDNRDGGMVFTDKGEFSMGIKSSGFNDYYVKLYYNLNYLQYSSDNHVVKWLPTVINSKYNIEELPKTIDSKLNMNVNLNVPFYIVIPKIVTNILSFSDNKIEIYIEKELSYLFTRLNTTINIEYTGLLGRYPLQENYNVLKGDSEIKETKIINFIGETKFNSENSLNSDINLNEKKLILEIEVPTSIMSLGTPFAMRFIIKPIQPLEFPLKSLNIEVKHKIVPVSCNKDTCSRHGDCYLNEYIGNINIYCSCYPGWGGLYCSKPYLSYQSILAYPISLVGTNFVAIPTVYVCIYKRKWLVAILAFIAGLVSSIFHAAEVGLLIDHGNVLLKGDLISAQLIISFVFILLCRFKKRIEIALLLIQIIILILLTLFTSRLTTTIIPIFSCFLIIFARIFYWYCNTKIYSEKIPSNRNSNINLEISCTIPIELTDTPNTPKNIIPKEHHNEFNVCEKHQENKIRHENKIQEEMDEVEMVKKLENNKSANVIEQYGLSDVTIPFDISKLTEMVSLGTIINSSNPVSPLNENNNKSNNSASLNSNHFCDNTFFRKIRYYFTNLSKKLIFIFYREYYSPKFILIGAFCGTFGCITWFLETVDTYWIFHSLWHIMAFLASTFIIHGCIPNSNCCVYNNKTIDYNGEYNNRNCQDNNFDLYNDNSEIKFSSFSSCSKDKNKKSRIQSNNDSKTPRNFSIDNANI</sequence>
<feature type="transmembrane region" description="Helical" evidence="9">
    <location>
        <begin position="820"/>
        <end position="839"/>
    </location>
</feature>
<keyword evidence="12" id="KW-1185">Reference proteome</keyword>
<keyword evidence="5 9" id="KW-1133">Transmembrane helix</keyword>
<feature type="disulfide bond" evidence="7">
    <location>
        <begin position="717"/>
        <end position="726"/>
    </location>
</feature>
<name>A0AAV9Y1C0_9CRYT</name>
<evidence type="ECO:0000256" key="4">
    <source>
        <dbReference type="ARBA" id="ARBA00022692"/>
    </source>
</evidence>
<evidence type="ECO:0000256" key="7">
    <source>
        <dbReference type="PROSITE-ProRule" id="PRU00076"/>
    </source>
</evidence>
<gene>
    <name evidence="11" type="ORF">RS030_162467</name>
</gene>
<comment type="caution">
    <text evidence="7">Lacks conserved residue(s) required for the propagation of feature annotation.</text>
</comment>
<comment type="caution">
    <text evidence="11">The sequence shown here is derived from an EMBL/GenBank/DDBJ whole genome shotgun (WGS) entry which is preliminary data.</text>
</comment>
<dbReference type="PROSITE" id="PS01186">
    <property type="entry name" value="EGF_2"/>
    <property type="match status" value="1"/>
</dbReference>